<dbReference type="RefSeq" id="WP_019166420.1">
    <property type="nucleotide sequence ID" value="NZ_JAPSWB010000006.1"/>
</dbReference>
<evidence type="ECO:0000313" key="2">
    <source>
        <dbReference type="Proteomes" id="UP000218335"/>
    </source>
</evidence>
<protein>
    <submittedName>
        <fullName evidence="1">ABC transporter permease</fullName>
    </submittedName>
</protein>
<evidence type="ECO:0000313" key="1">
    <source>
        <dbReference type="EMBL" id="PCF54896.1"/>
    </source>
</evidence>
<dbReference type="GO" id="GO:0005886">
    <property type="term" value="C:plasma membrane"/>
    <property type="evidence" value="ECO:0007669"/>
    <property type="project" value="UniProtKB-SubCell"/>
</dbReference>
<organism evidence="1 2">
    <name type="scientific">Staphylococcus delphini</name>
    <dbReference type="NCBI Taxonomy" id="53344"/>
    <lineage>
        <taxon>Bacteria</taxon>
        <taxon>Bacillati</taxon>
        <taxon>Bacillota</taxon>
        <taxon>Bacilli</taxon>
        <taxon>Bacillales</taxon>
        <taxon>Staphylococcaceae</taxon>
        <taxon>Staphylococcus</taxon>
        <taxon>Staphylococcus intermedius group</taxon>
    </lineage>
</organism>
<dbReference type="NCBIfam" id="NF047564">
    <property type="entry name" value="PSM_export_PmtD"/>
    <property type="match status" value="1"/>
</dbReference>
<sequence length="242" mass="27205">MNILQLFKFDIVSILKSPLTYLAILLGIAPLLITVIILVTNDNPVNANTMFSVGKWFFSLIGLLFVIKTITRDTAQGTIQLFLNQTQSRIGYFVAKTLSIIFISIFTTAVVVVVTYLIQWSTDGKDLDNDQSWKLLVFYLILFFVYGLLLFLINLIVQKPALVYTLGILLLLLLPVVKPFIPLIPEIGDNIQDSLKYIPFSYLSDKTLGNGVTFTNWQWVINVGSIVVLWLANLGLIAKKDI</sequence>
<accession>A0A2A4GX00</accession>
<dbReference type="GO" id="GO:0140359">
    <property type="term" value="F:ABC-type transporter activity"/>
    <property type="evidence" value="ECO:0007669"/>
    <property type="project" value="InterPro"/>
</dbReference>
<dbReference type="AlphaFoldDB" id="A0A2A4GX00"/>
<gene>
    <name evidence="1" type="ORF">B5C08_08065</name>
</gene>
<dbReference type="EMBL" id="MWUU01000009">
    <property type="protein sequence ID" value="PCF54896.1"/>
    <property type="molecule type" value="Genomic_DNA"/>
</dbReference>
<proteinExistence type="predicted"/>
<comment type="caution">
    <text evidence="1">The sequence shown here is derived from an EMBL/GenBank/DDBJ whole genome shotgun (WGS) entry which is preliminary data.</text>
</comment>
<reference evidence="1 2" key="1">
    <citation type="journal article" date="2017" name="PLoS ONE">
        <title>Development of a real-time PCR for detection of Staphylococcus pseudintermedius using a novel automated comparison of whole-genome sequences.</title>
        <authorList>
            <person name="Verstappen K.M."/>
            <person name="Huijbregts L."/>
            <person name="Spaninks M."/>
            <person name="Wagenaar J.A."/>
            <person name="Fluit A.C."/>
            <person name="Duim B."/>
        </authorList>
    </citation>
    <scope>NUCLEOTIDE SEQUENCE [LARGE SCALE GENOMIC DNA]</scope>
    <source>
        <strain evidence="1 2">215070706401-1</strain>
    </source>
</reference>
<name>A0A2A4GX00_9STAP</name>
<dbReference type="Proteomes" id="UP000218335">
    <property type="component" value="Unassembled WGS sequence"/>
</dbReference>